<feature type="coiled-coil region" evidence="1">
    <location>
        <begin position="649"/>
        <end position="696"/>
    </location>
</feature>
<gene>
    <name evidence="4" type="ORF">G9E74_005208</name>
</gene>
<reference evidence="4" key="2">
    <citation type="submission" date="2020-02" db="EMBL/GenBank/DDBJ databases">
        <authorList>
            <consortium name="NCBI Pathogen Detection Project"/>
        </authorList>
    </citation>
    <scope>NUCLEOTIDE SEQUENCE</scope>
    <source>
        <strain evidence="4">MA.RM_457</strain>
    </source>
</reference>
<dbReference type="Pfam" id="PF06791">
    <property type="entry name" value="TMP_2"/>
    <property type="match status" value="1"/>
</dbReference>
<dbReference type="Pfam" id="PF24622">
    <property type="entry name" value="TMP_4"/>
    <property type="match status" value="1"/>
</dbReference>
<dbReference type="InterPro" id="IPR009628">
    <property type="entry name" value="Phage_tape_measure_N"/>
</dbReference>
<dbReference type="NCBIfam" id="TIGR01541">
    <property type="entry name" value="tape_meas_lam_C"/>
    <property type="match status" value="1"/>
</dbReference>
<feature type="domain" description="Bacteriophage tail tape measure N-terminal" evidence="2">
    <location>
        <begin position="193"/>
        <end position="390"/>
    </location>
</feature>
<sequence length="1002" mass="108345">MNNSDLVEKRIKRCMESSARSVAASAKSISAAMSQSQVAMRAQSDAVAQLAREADEAREKAVALNQKLRAEAAQSAAVAQAQDLAAAAFFRQLDSVKQLSGGLQELQRIQSQVQHAKNNGDISQQDYLALISDVTAKKYLMAAADEQATQSKNRFIQSLKRQVTTQQLSRAELLRVKAAELGVSSAADVYIRKLDTATKSTHALGLKSAQARREIGVLIGELARGNFGALRGSGITLANRAGWIETLMSPKGMMIGGVVGGIAAAVYGLGKAYYEGTKESEEFNKQLILTGSYAGKTAGQLNEMVKSLAGNGVTQHDAAGVLAQVVGSGSFRGGQVETVARAAVAMQNATGEAVDKTIANFQKLYDSPTRASEELNKQLHYLTSSQYEYISSLEQRGFKEAAGQAAADAYGKAEQRRSQQIIDNLGIIERAIRSATSRWKEFWDAALNIGRPKTEQYQLEQVNQAINQIYEDRKKSGKSDLFDAGLQKLLSQKKGLEFVIKSQEGYAESQAKAKKADDNVTASLIYQNRILSENLSWQKKRSAALTELWANVAKAPGKWSQAQRETAVAQINTDNKPPVTHKSPAYHNDEASRLLLQYSQQQAQVEGQIAAAKLSTTEKMTEAHKQLLAFQQRITDLSGKKLTAEEKSVLAHKDEIEQALQKLDISQQDLQHQNALNELKKKTLTLTSQLTEEESRVRQQHAMALATMGMGDQQRGRYDERLKIQQQYQDKLEQLKRDSKAKGTYGSDEYRQAEQELQASLDRRLAEWADYNAKVDTASGDWTLGVSRALDNFMAQGSDVAGMTENVFTNAFNSMADGIANFTLTGKMDFRSFTVSILADLAKMEARIAASKLLGSVLGMFGVGASAGGSTPSGAYSSAALSVIPNADGGVYRSAGLSQYSGSIVNRPTFFAFARGAAVMGEAGPEAILPLRRGANGKLGVAAAGSGGMTMFAPQYHIAITNTGPDLGAQAMKAVYDMGKKAASDYLQQQGRDGGRLSGAYR</sequence>
<evidence type="ECO:0000313" key="4">
    <source>
        <dbReference type="EMBL" id="HAF4949703.1"/>
    </source>
</evidence>
<dbReference type="Pfam" id="PF09718">
    <property type="entry name" value="Tape_meas_lam_C"/>
    <property type="match status" value="1"/>
</dbReference>
<feature type="coiled-coil region" evidence="1">
    <location>
        <begin position="40"/>
        <end position="74"/>
    </location>
</feature>
<accession>A0A748CTK5</accession>
<dbReference type="AlphaFoldDB" id="A0A748CTK5"/>
<evidence type="ECO:0000259" key="2">
    <source>
        <dbReference type="Pfam" id="PF06791"/>
    </source>
</evidence>
<proteinExistence type="predicted"/>
<protein>
    <submittedName>
        <fullName evidence="4">Phage tail tape measure protein</fullName>
    </submittedName>
</protein>
<dbReference type="InterPro" id="IPR006431">
    <property type="entry name" value="Phage_tape_meas_C"/>
</dbReference>
<name>A0A748CTK5_SALER</name>
<feature type="domain" description="Bacteriophage tail tape measure C-terminal" evidence="3">
    <location>
        <begin position="780"/>
        <end position="854"/>
    </location>
</feature>
<comment type="caution">
    <text evidence="4">The sequence shown here is derived from an EMBL/GenBank/DDBJ whole genome shotgun (WGS) entry which is preliminary data.</text>
</comment>
<evidence type="ECO:0000256" key="1">
    <source>
        <dbReference type="SAM" id="Coils"/>
    </source>
</evidence>
<keyword evidence="1" id="KW-0175">Coiled coil</keyword>
<dbReference type="EMBL" id="DAAVIP010000021">
    <property type="protein sequence ID" value="HAF4949703.1"/>
    <property type="molecule type" value="Genomic_DNA"/>
</dbReference>
<evidence type="ECO:0000259" key="3">
    <source>
        <dbReference type="Pfam" id="PF09718"/>
    </source>
</evidence>
<reference evidence="4" key="1">
    <citation type="journal article" date="2018" name="Genome Biol.">
        <title>SKESA: strategic k-mer extension for scrupulous assemblies.</title>
        <authorList>
            <person name="Souvorov A."/>
            <person name="Agarwala R."/>
            <person name="Lipman D.J."/>
        </authorList>
    </citation>
    <scope>NUCLEOTIDE SEQUENCE</scope>
    <source>
        <strain evidence="4">MA.RM_457</strain>
    </source>
</reference>
<organism evidence="4">
    <name type="scientific">Salmonella enterica</name>
    <name type="common">Salmonella choleraesuis</name>
    <dbReference type="NCBI Taxonomy" id="28901"/>
    <lineage>
        <taxon>Bacteria</taxon>
        <taxon>Pseudomonadati</taxon>
        <taxon>Pseudomonadota</taxon>
        <taxon>Gammaproteobacteria</taxon>
        <taxon>Enterobacterales</taxon>
        <taxon>Enterobacteriaceae</taxon>
        <taxon>Salmonella</taxon>
    </lineage>
</organism>